<comment type="caution">
    <text evidence="2">The sequence shown here is derived from an EMBL/GenBank/DDBJ whole genome shotgun (WGS) entry which is preliminary data.</text>
</comment>
<protein>
    <submittedName>
        <fullName evidence="2">Uncharacterized protein</fullName>
    </submittedName>
</protein>
<keyword evidence="1" id="KW-0472">Membrane</keyword>
<evidence type="ECO:0000256" key="1">
    <source>
        <dbReference type="SAM" id="Phobius"/>
    </source>
</evidence>
<dbReference type="Proteomes" id="UP000702425">
    <property type="component" value="Unassembled WGS sequence"/>
</dbReference>
<name>A0ABX2CRV7_9CYAN</name>
<feature type="transmembrane region" description="Helical" evidence="1">
    <location>
        <begin position="82"/>
        <end position="104"/>
    </location>
</feature>
<keyword evidence="1" id="KW-1133">Transmembrane helix</keyword>
<proteinExistence type="predicted"/>
<dbReference type="EMBL" id="SRRZ01000010">
    <property type="protein sequence ID" value="NQE33144.1"/>
    <property type="molecule type" value="Genomic_DNA"/>
</dbReference>
<evidence type="ECO:0000313" key="2">
    <source>
        <dbReference type="EMBL" id="NQE33144.1"/>
    </source>
</evidence>
<keyword evidence="1" id="KW-0812">Transmembrane</keyword>
<feature type="transmembrane region" description="Helical" evidence="1">
    <location>
        <begin position="52"/>
        <end position="70"/>
    </location>
</feature>
<gene>
    <name evidence="2" type="ORF">E5S67_00861</name>
</gene>
<sequence>MIQADLDELTIPERELEDLSGIALSDGFAADFYRSAALLNGKKLFSLLLNELLIFCVTLVVSLPVALLANQHNVGSFSDAEIFVRVLQITLGLSLAITVAWNIYKWVKAKPLATLAGLLDEVEKYHEVIQALDIIDRLTAAGNLQANLINRADAIEALKITRESLVCALKTERILRENQQFIGRRYELFANIESNLAALMAVDVSDRATEYGRLLNEALEIGMSVHKEVRKLQNGR</sequence>
<dbReference type="RefSeq" id="WP_172185831.1">
    <property type="nucleotide sequence ID" value="NZ_CAWPPK010000002.1"/>
</dbReference>
<evidence type="ECO:0000313" key="3">
    <source>
        <dbReference type="Proteomes" id="UP000702425"/>
    </source>
</evidence>
<keyword evidence="3" id="KW-1185">Reference proteome</keyword>
<reference evidence="2 3" key="1">
    <citation type="journal article" date="2020" name="Sci. Rep.">
        <title>A novel cyanobacterial geosmin producer, revising GeoA distribution and dispersion patterns in Bacteria.</title>
        <authorList>
            <person name="Churro C."/>
            <person name="Semedo-Aguiar A.P."/>
            <person name="Silva A.D."/>
            <person name="Pereira-Leal J.B."/>
            <person name="Leite R.B."/>
        </authorList>
    </citation>
    <scope>NUCLEOTIDE SEQUENCE [LARGE SCALE GENOMIC DNA]</scope>
    <source>
        <strain evidence="2 3">IPMA8</strain>
    </source>
</reference>
<organism evidence="2 3">
    <name type="scientific">Microcoleus asticus IPMA8</name>
    <dbReference type="NCBI Taxonomy" id="2563858"/>
    <lineage>
        <taxon>Bacteria</taxon>
        <taxon>Bacillati</taxon>
        <taxon>Cyanobacteriota</taxon>
        <taxon>Cyanophyceae</taxon>
        <taxon>Oscillatoriophycideae</taxon>
        <taxon>Oscillatoriales</taxon>
        <taxon>Microcoleaceae</taxon>
        <taxon>Microcoleus</taxon>
        <taxon>Microcoleus asticus</taxon>
    </lineage>
</organism>
<accession>A0ABX2CRV7</accession>